<accession>A0ABN2N812</accession>
<feature type="compositionally biased region" description="Low complexity" evidence="1">
    <location>
        <begin position="70"/>
        <end position="111"/>
    </location>
</feature>
<feature type="transmembrane region" description="Helical" evidence="2">
    <location>
        <begin position="415"/>
        <end position="432"/>
    </location>
</feature>
<dbReference type="EMBL" id="BAAAQK010000013">
    <property type="protein sequence ID" value="GAA1856967.1"/>
    <property type="molecule type" value="Genomic_DNA"/>
</dbReference>
<organism evidence="3 4">
    <name type="scientific">Pseudonocardia ailaonensis</name>
    <dbReference type="NCBI Taxonomy" id="367279"/>
    <lineage>
        <taxon>Bacteria</taxon>
        <taxon>Bacillati</taxon>
        <taxon>Actinomycetota</taxon>
        <taxon>Actinomycetes</taxon>
        <taxon>Pseudonocardiales</taxon>
        <taxon>Pseudonocardiaceae</taxon>
        <taxon>Pseudonocardia</taxon>
    </lineage>
</organism>
<feature type="transmembrane region" description="Helical" evidence="2">
    <location>
        <begin position="391"/>
        <end position="408"/>
    </location>
</feature>
<evidence type="ECO:0000313" key="4">
    <source>
        <dbReference type="Proteomes" id="UP001500449"/>
    </source>
</evidence>
<dbReference type="Pfam" id="PF10101">
    <property type="entry name" value="DUF2339"/>
    <property type="match status" value="1"/>
</dbReference>
<feature type="compositionally biased region" description="Pro residues" evidence="1">
    <location>
        <begin position="55"/>
        <end position="69"/>
    </location>
</feature>
<evidence type="ECO:0000313" key="3">
    <source>
        <dbReference type="EMBL" id="GAA1856967.1"/>
    </source>
</evidence>
<feature type="transmembrane region" description="Helical" evidence="2">
    <location>
        <begin position="748"/>
        <end position="772"/>
    </location>
</feature>
<feature type="transmembrane region" description="Helical" evidence="2">
    <location>
        <begin position="300"/>
        <end position="320"/>
    </location>
</feature>
<keyword evidence="2" id="KW-0472">Membrane</keyword>
<feature type="region of interest" description="Disordered" evidence="1">
    <location>
        <begin position="47"/>
        <end position="213"/>
    </location>
</feature>
<feature type="transmembrane region" description="Helical" evidence="2">
    <location>
        <begin position="721"/>
        <end position="741"/>
    </location>
</feature>
<feature type="transmembrane region" description="Helical" evidence="2">
    <location>
        <begin position="362"/>
        <end position="385"/>
    </location>
</feature>
<dbReference type="Proteomes" id="UP001500449">
    <property type="component" value="Unassembled WGS sequence"/>
</dbReference>
<evidence type="ECO:0000256" key="2">
    <source>
        <dbReference type="SAM" id="Phobius"/>
    </source>
</evidence>
<feature type="transmembrane region" description="Helical" evidence="2">
    <location>
        <begin position="689"/>
        <end position="715"/>
    </location>
</feature>
<dbReference type="PANTHER" id="PTHR38434:SF1">
    <property type="entry name" value="BLL2549 PROTEIN"/>
    <property type="match status" value="1"/>
</dbReference>
<feature type="transmembrane region" description="Helical" evidence="2">
    <location>
        <begin position="620"/>
        <end position="642"/>
    </location>
</feature>
<feature type="transmembrane region" description="Helical" evidence="2">
    <location>
        <begin position="654"/>
        <end position="677"/>
    </location>
</feature>
<feature type="transmembrane region" description="Helical" evidence="2">
    <location>
        <begin position="544"/>
        <end position="563"/>
    </location>
</feature>
<evidence type="ECO:0000256" key="1">
    <source>
        <dbReference type="SAM" id="MobiDB-lite"/>
    </source>
</evidence>
<gene>
    <name evidence="3" type="ORF">GCM10009836_41490</name>
</gene>
<keyword evidence="4" id="KW-1185">Reference proteome</keyword>
<feature type="transmembrane region" description="Helical" evidence="2">
    <location>
        <begin position="520"/>
        <end position="538"/>
    </location>
</feature>
<keyword evidence="2" id="KW-1133">Transmembrane helix</keyword>
<reference evidence="3 4" key="1">
    <citation type="journal article" date="2019" name="Int. J. Syst. Evol. Microbiol.">
        <title>The Global Catalogue of Microorganisms (GCM) 10K type strain sequencing project: providing services to taxonomists for standard genome sequencing and annotation.</title>
        <authorList>
            <consortium name="The Broad Institute Genomics Platform"/>
            <consortium name="The Broad Institute Genome Sequencing Center for Infectious Disease"/>
            <person name="Wu L."/>
            <person name="Ma J."/>
        </authorList>
    </citation>
    <scope>NUCLEOTIDE SEQUENCE [LARGE SCALE GENOMIC DNA]</scope>
    <source>
        <strain evidence="3 4">JCM 16009</strain>
    </source>
</reference>
<feature type="compositionally biased region" description="Low complexity" evidence="1">
    <location>
        <begin position="118"/>
        <end position="128"/>
    </location>
</feature>
<name>A0ABN2N812_9PSEU</name>
<feature type="compositionally biased region" description="Pro residues" evidence="1">
    <location>
        <begin position="129"/>
        <end position="142"/>
    </location>
</feature>
<evidence type="ECO:0008006" key="5">
    <source>
        <dbReference type="Google" id="ProtNLM"/>
    </source>
</evidence>
<feature type="transmembrane region" description="Helical" evidence="2">
    <location>
        <begin position="594"/>
        <end position="613"/>
    </location>
</feature>
<sequence length="815" mass="80204">MLTGMTEPTGGPVAVDERVQAVATELGELGRRLDGLGTTLNSLVGELRAGAVTGPQPPSPAPSPLPVTPAEPSADASVPPVAPRVSPWAAPGEVATPPGGTAGAPSGVAGARPGGDAPGAAVEGSAGPARPPAPESAPPAPAAPTAGLQRPGTPGPTPGAQDRPAQGDGTEGSGPQGSGTQGFGQQGYGPQGYGAQDHGPQGRAGQGYSTQGHAAQGYGAQGHAAQGYVAQGYVAQGYVAQGYVAQGYAAQGYAAQAAGRPAVPYWDGTRWIDPRTAPVAGPPRPTAAQRMQSRLTGPGLLAAIGGAVTLLGVVLLLALAASRGWFSPTGRVVAGGVLGVVLVGLALRLNRKATPGDGARTGALALAGTGFAALYLDVAAATALYHLVPQVAGLIGAAVVAGAALALADRWRSEALAAGALVGAALLAPVVTEGITTLLVGLILVLQAASVPVVVRRGWPVLAGVAAGFPALYGMVLAGNERPGGAVVAVLVAVLVVGLSAAVLQAVVGLQPSAAARLPMGLTLGALIAAPLPLLVLAPRVGDWSGTALAALAAVGLFAIAAWHALTKALRITGLAAGSVALLEALSISLDGAVLQQVLLGVSLVMLVVASLLRSRATLAFGGAFGIFGLLAALGGPLRIGALVDYPRVSFEPGLVTALVLSVLVLAAGVAALVAAGRIGVARADAATAWFWVPTALIALYGAAGVVIVPALMAMPDRTGFVTGHAIVTVSWTVAALVLLARGIARPALRVAGLVLVAAAVGKLVLFDLLALDGIARVAAFLGAGLVLLAAGSRYARLVARARQAEGSRQEWAQQ</sequence>
<keyword evidence="2" id="KW-0812">Transmembrane</keyword>
<feature type="transmembrane region" description="Helical" evidence="2">
    <location>
        <begin position="486"/>
        <end position="508"/>
    </location>
</feature>
<dbReference type="InterPro" id="IPR019286">
    <property type="entry name" value="DUF2339_TM"/>
</dbReference>
<feature type="compositionally biased region" description="Gly residues" evidence="1">
    <location>
        <begin position="169"/>
        <end position="192"/>
    </location>
</feature>
<proteinExistence type="predicted"/>
<feature type="transmembrane region" description="Helical" evidence="2">
    <location>
        <begin position="332"/>
        <end position="350"/>
    </location>
</feature>
<protein>
    <recommendedName>
        <fullName evidence="5">DUF2339 domain-containing protein</fullName>
    </recommendedName>
</protein>
<feature type="transmembrane region" description="Helical" evidence="2">
    <location>
        <begin position="778"/>
        <end position="796"/>
    </location>
</feature>
<comment type="caution">
    <text evidence="3">The sequence shown here is derived from an EMBL/GenBank/DDBJ whole genome shotgun (WGS) entry which is preliminary data.</text>
</comment>
<dbReference type="PANTHER" id="PTHR38434">
    <property type="entry name" value="BLL2549 PROTEIN"/>
    <property type="match status" value="1"/>
</dbReference>
<feature type="transmembrane region" description="Helical" evidence="2">
    <location>
        <begin position="462"/>
        <end position="480"/>
    </location>
</feature>